<organism evidence="1 2">
    <name type="scientific">Leptospira noguchii</name>
    <dbReference type="NCBI Taxonomy" id="28182"/>
    <lineage>
        <taxon>Bacteria</taxon>
        <taxon>Pseudomonadati</taxon>
        <taxon>Spirochaetota</taxon>
        <taxon>Spirochaetia</taxon>
        <taxon>Leptospirales</taxon>
        <taxon>Leptospiraceae</taxon>
        <taxon>Leptospira</taxon>
    </lineage>
</organism>
<evidence type="ECO:0000313" key="1">
    <source>
        <dbReference type="EMBL" id="EMO54994.1"/>
    </source>
</evidence>
<reference evidence="1 2" key="1">
    <citation type="submission" date="2013-01" db="EMBL/GenBank/DDBJ databases">
        <authorList>
            <person name="Harkins D.M."/>
            <person name="Durkin A.S."/>
            <person name="Brinkac L.M."/>
            <person name="Haft D.H."/>
            <person name="Selengut J.D."/>
            <person name="Sanka R."/>
            <person name="DePew J."/>
            <person name="Purushe J."/>
            <person name="Matthias M.A."/>
            <person name="Vinetz J.M."/>
            <person name="Sutton G.G."/>
            <person name="Nierman W.C."/>
            <person name="Fouts D.E."/>
        </authorList>
    </citation>
    <scope>NUCLEOTIDE SEQUENCE [LARGE SCALE GENOMIC DNA]</scope>
    <source>
        <strain evidence="1 2">HAI1536</strain>
    </source>
</reference>
<comment type="caution">
    <text evidence="1">The sequence shown here is derived from an EMBL/GenBank/DDBJ whole genome shotgun (WGS) entry which is preliminary data.</text>
</comment>
<proteinExistence type="predicted"/>
<dbReference type="AlphaFoldDB" id="M6VPL5"/>
<evidence type="ECO:0000313" key="2">
    <source>
        <dbReference type="Proteomes" id="UP000012112"/>
    </source>
</evidence>
<dbReference type="EMBL" id="AKWD02000016">
    <property type="protein sequence ID" value="EMO54994.1"/>
    <property type="molecule type" value="Genomic_DNA"/>
</dbReference>
<sequence>MNLKTVIKSKNRNASTNRSDPFYVWIPSQKILNGTKR</sequence>
<protein>
    <submittedName>
        <fullName evidence="1">Uncharacterized protein</fullName>
    </submittedName>
</protein>
<accession>M6VPL5</accession>
<dbReference type="Proteomes" id="UP000012112">
    <property type="component" value="Unassembled WGS sequence"/>
</dbReference>
<name>M6VPL5_9LEPT</name>
<gene>
    <name evidence="1" type="ORF">LEP1GSC172_2366</name>
</gene>